<reference evidence="4" key="1">
    <citation type="submission" date="2020-11" db="EMBL/GenBank/DDBJ databases">
        <authorList>
            <person name="Koelle M."/>
            <person name="Horta M.A.C."/>
            <person name="Nowrousian M."/>
            <person name="Ohm R.A."/>
            <person name="Benz P."/>
            <person name="Pilgard A."/>
        </authorList>
    </citation>
    <scope>NUCLEOTIDE SEQUENCE</scope>
    <source>
        <strain evidence="4">FPRL280</strain>
    </source>
</reference>
<dbReference type="SUPFAM" id="SSF56300">
    <property type="entry name" value="Metallo-dependent phosphatases"/>
    <property type="match status" value="1"/>
</dbReference>
<dbReference type="InterPro" id="IPR029052">
    <property type="entry name" value="Metallo-depent_PP-like"/>
</dbReference>
<sequence length="488" mass="53961">MARGIAKAVGVCFLAGVVAAQTPLGPSEYTVPGVFPTSVYESYYNDPTATTAEPQPVITDPITHVTYPYWLTNPETIPQEDTWETHPLPPTASSSQLLDYAVQQIISISTSPIFSSDTCAACQASLEVAKFLALAAPAEGPNLAIRLCEYFDYADDCAADYGIFTLGATLTQVAAYADAGGYDGQSICNQFLGLCPDPPTSPLDLTTWFAKPKPNPLPPSRKATGQRLKVLHMSDLHIDPRYTVGAEADCSAYLCCRPSSYNDHSPNVTVEPAPYYGAYYCDAPFPLILAAMQSVPVLTGTEEYGFNFSIYTGDLVSHDPGNQLSKEYTVYSEVRYRAQNSPYNIGPELTDQFNWDYDHLAALWEYEGWISSETAQQARTHYSAYSVQRHDGLRIITLNTDMSRRDNYYAYINLSSSDNSGMLRFVTDELQDAEDAGDRGERTDTPLIRSVDRFSPHVIAGVFFGHTHEDQLSVRRWKHTSLYTPAYL</sequence>
<gene>
    <name evidence="4" type="ORF">IEO21_05357</name>
</gene>
<evidence type="ECO:0000256" key="2">
    <source>
        <dbReference type="ARBA" id="ARBA00023180"/>
    </source>
</evidence>
<feature type="chain" id="PRO_5034570280" description="Sphingomyelin phosphodiesterase" evidence="3">
    <location>
        <begin position="21"/>
        <end position="488"/>
    </location>
</feature>
<evidence type="ECO:0000256" key="3">
    <source>
        <dbReference type="SAM" id="SignalP"/>
    </source>
</evidence>
<keyword evidence="2" id="KW-0325">Glycoprotein</keyword>
<dbReference type="PANTHER" id="PTHR10340">
    <property type="entry name" value="SPHINGOMYELIN PHOSPHODIESTERASE"/>
    <property type="match status" value="1"/>
</dbReference>
<evidence type="ECO:0000313" key="4">
    <source>
        <dbReference type="EMBL" id="KAF9813986.1"/>
    </source>
</evidence>
<comment type="caution">
    <text evidence="4">The sequence shown here is derived from an EMBL/GenBank/DDBJ whole genome shotgun (WGS) entry which is preliminary data.</text>
</comment>
<dbReference type="EMBL" id="JADOXO010000096">
    <property type="protein sequence ID" value="KAF9813986.1"/>
    <property type="molecule type" value="Genomic_DNA"/>
</dbReference>
<protein>
    <recommendedName>
        <fullName evidence="6">Sphingomyelin phosphodiesterase</fullName>
    </recommendedName>
</protein>
<name>A0A8H7P2B1_9APHY</name>
<dbReference type="GO" id="GO:0008081">
    <property type="term" value="F:phosphoric diester hydrolase activity"/>
    <property type="evidence" value="ECO:0007669"/>
    <property type="project" value="TreeGrafter"/>
</dbReference>
<dbReference type="Proteomes" id="UP000639403">
    <property type="component" value="Unassembled WGS sequence"/>
</dbReference>
<accession>A0A8H7P2B1</accession>
<keyword evidence="3" id="KW-0732">Signal</keyword>
<keyword evidence="1" id="KW-0378">Hydrolase</keyword>
<dbReference type="GO" id="GO:0005615">
    <property type="term" value="C:extracellular space"/>
    <property type="evidence" value="ECO:0007669"/>
    <property type="project" value="TreeGrafter"/>
</dbReference>
<evidence type="ECO:0000313" key="5">
    <source>
        <dbReference type="Proteomes" id="UP000639403"/>
    </source>
</evidence>
<dbReference type="PANTHER" id="PTHR10340:SF27">
    <property type="entry name" value="ACL091CP"/>
    <property type="match status" value="1"/>
</dbReference>
<organism evidence="4 5">
    <name type="scientific">Rhodonia placenta</name>
    <dbReference type="NCBI Taxonomy" id="104341"/>
    <lineage>
        <taxon>Eukaryota</taxon>
        <taxon>Fungi</taxon>
        <taxon>Dikarya</taxon>
        <taxon>Basidiomycota</taxon>
        <taxon>Agaricomycotina</taxon>
        <taxon>Agaricomycetes</taxon>
        <taxon>Polyporales</taxon>
        <taxon>Adustoporiaceae</taxon>
        <taxon>Rhodonia</taxon>
    </lineage>
</organism>
<proteinExistence type="predicted"/>
<evidence type="ECO:0008006" key="6">
    <source>
        <dbReference type="Google" id="ProtNLM"/>
    </source>
</evidence>
<feature type="signal peptide" evidence="3">
    <location>
        <begin position="1"/>
        <end position="20"/>
    </location>
</feature>
<dbReference type="AlphaFoldDB" id="A0A8H7P2B1"/>
<reference evidence="4" key="2">
    <citation type="journal article" name="Front. Microbiol.">
        <title>Degradative Capacity of Two Strains of Rhodonia placenta: From Phenotype to Genotype.</title>
        <authorList>
            <person name="Kolle M."/>
            <person name="Horta M.A.C."/>
            <person name="Nowrousian M."/>
            <person name="Ohm R.A."/>
            <person name="Benz J.P."/>
            <person name="Pilgard A."/>
        </authorList>
    </citation>
    <scope>NUCLEOTIDE SEQUENCE</scope>
    <source>
        <strain evidence="4">FPRL280</strain>
    </source>
</reference>
<evidence type="ECO:0000256" key="1">
    <source>
        <dbReference type="ARBA" id="ARBA00022801"/>
    </source>
</evidence>